<dbReference type="AlphaFoldDB" id="A0A195DCF9"/>
<reference evidence="2 3" key="1">
    <citation type="submission" date="2015-09" db="EMBL/GenBank/DDBJ databases">
        <title>Trachymyrmex cornetzi WGS genome.</title>
        <authorList>
            <person name="Nygaard S."/>
            <person name="Hu H."/>
            <person name="Boomsma J."/>
            <person name="Zhang G."/>
        </authorList>
    </citation>
    <scope>NUCLEOTIDE SEQUENCE [LARGE SCALE GENOMIC DNA]</scope>
    <source>
        <strain evidence="2">Tcor2-1</strain>
        <tissue evidence="2">Whole body</tissue>
    </source>
</reference>
<name>A0A195DCF9_9HYME</name>
<dbReference type="EMBL" id="KQ980989">
    <property type="protein sequence ID" value="KYN10522.1"/>
    <property type="molecule type" value="Genomic_DNA"/>
</dbReference>
<keyword evidence="3" id="KW-1185">Reference proteome</keyword>
<protein>
    <submittedName>
        <fullName evidence="2">Uncharacterized protein</fullName>
    </submittedName>
</protein>
<proteinExistence type="predicted"/>
<sequence>MRSGQLGKPGHGMGREIYKFSYRRLHPWDLRLMGRCELTYSARRSGTARNGAAAPGITFCVPLTDPQIENLRNNRADFQERRTDTRCTMPMKNLSVRRPLWSSTQKFRGCILLLASSGGRPSIACHTALYGLISSYGLRTARMHSAAAAAAGSRPEKVREKGGEHIRWRTAHVESNYNVDVTRQSNRGGDERTTNPSGSLIVKVSTTQPCRYRSVDIGPANNERE</sequence>
<evidence type="ECO:0000256" key="1">
    <source>
        <dbReference type="SAM" id="MobiDB-lite"/>
    </source>
</evidence>
<evidence type="ECO:0000313" key="3">
    <source>
        <dbReference type="Proteomes" id="UP000078492"/>
    </source>
</evidence>
<dbReference type="Proteomes" id="UP000078492">
    <property type="component" value="Unassembled WGS sequence"/>
</dbReference>
<gene>
    <name evidence="2" type="ORF">ALC57_17127</name>
</gene>
<evidence type="ECO:0000313" key="2">
    <source>
        <dbReference type="EMBL" id="KYN10522.1"/>
    </source>
</evidence>
<organism evidence="2 3">
    <name type="scientific">Trachymyrmex cornetzi</name>
    <dbReference type="NCBI Taxonomy" id="471704"/>
    <lineage>
        <taxon>Eukaryota</taxon>
        <taxon>Metazoa</taxon>
        <taxon>Ecdysozoa</taxon>
        <taxon>Arthropoda</taxon>
        <taxon>Hexapoda</taxon>
        <taxon>Insecta</taxon>
        <taxon>Pterygota</taxon>
        <taxon>Neoptera</taxon>
        <taxon>Endopterygota</taxon>
        <taxon>Hymenoptera</taxon>
        <taxon>Apocrita</taxon>
        <taxon>Aculeata</taxon>
        <taxon>Formicoidea</taxon>
        <taxon>Formicidae</taxon>
        <taxon>Myrmicinae</taxon>
        <taxon>Trachymyrmex</taxon>
    </lineage>
</organism>
<feature type="region of interest" description="Disordered" evidence="1">
    <location>
        <begin position="180"/>
        <end position="199"/>
    </location>
</feature>
<accession>A0A195DCF9</accession>